<reference evidence="1" key="1">
    <citation type="journal article" date="2021" name="Proc. Natl. Acad. Sci. U.S.A.">
        <title>A Catalog of Tens of Thousands of Viruses from Human Metagenomes Reveals Hidden Associations with Chronic Diseases.</title>
        <authorList>
            <person name="Tisza M.J."/>
            <person name="Buck C.B."/>
        </authorList>
    </citation>
    <scope>NUCLEOTIDE SEQUENCE</scope>
    <source>
        <strain evidence="1">CtDwO1</strain>
    </source>
</reference>
<dbReference type="EMBL" id="BK032784">
    <property type="protein sequence ID" value="DAF60180.1"/>
    <property type="molecule type" value="Genomic_DNA"/>
</dbReference>
<proteinExistence type="predicted"/>
<protein>
    <submittedName>
        <fullName evidence="1">ClpB protein</fullName>
    </submittedName>
</protein>
<organism evidence="1">
    <name type="scientific">Podoviridae sp. ctDwO1</name>
    <dbReference type="NCBI Taxonomy" id="2827726"/>
    <lineage>
        <taxon>Viruses</taxon>
        <taxon>Duplodnaviria</taxon>
        <taxon>Heunggongvirae</taxon>
        <taxon>Uroviricota</taxon>
        <taxon>Caudoviricetes</taxon>
    </lineage>
</organism>
<name>A0A8S5TA32_9CAUD</name>
<sequence length="134" mass="15980">MERDRELEKLKLLMDTMRSNDMLEPPEWELELREGAWMILHAEPGTGREEWRQELLSQYPTEIVDTFGTDPAEAYVTMDNWWESETYKDENTGLCETYQGWSLIFANEKSVMVFDELSRLKLKLSRLELLKNLR</sequence>
<accession>A0A8S5TA32</accession>
<evidence type="ECO:0000313" key="1">
    <source>
        <dbReference type="EMBL" id="DAF60180.1"/>
    </source>
</evidence>